<reference evidence="1 2" key="1">
    <citation type="submission" date="2015-01" db="EMBL/GenBank/DDBJ databases">
        <authorList>
            <person name="Xiang T."/>
            <person name="Song Y."/>
            <person name="Huang L."/>
            <person name="Wang B."/>
            <person name="Wu P."/>
        </authorList>
    </citation>
    <scope>NUCLEOTIDE SEQUENCE [LARGE SCALE GENOMIC DNA]</scope>
    <source>
        <strain evidence="1 2">Ccy74</strain>
    </source>
</reference>
<dbReference type="Pfam" id="PF22000">
    <property type="entry name" value="DUF6929"/>
    <property type="match status" value="1"/>
</dbReference>
<dbReference type="InterPro" id="IPR053851">
    <property type="entry name" value="DUF6929"/>
</dbReference>
<sequence>MNNFLSLLIIICFCTLNIYSQKKMKIEIQKINNIENFPSGSGLAANGEKLYAIGDDSPFLYVINSNFQVENRISLLETSADNFKGNRIKKKIKPDFETLEMISENELVVFGSGSKSPQRDVFVRVLLNENSMIESHSITDFYEYLKHFPLLAKTELNIEASAFSDGFLYLFNRSNNVIVKFDYQDFLSYLKTGNLPKIEISRISLPEIEKFEAGFSGAAFKEKSKIIFTASVEATDDAYNDGEIIGSLVGVIDVSDFQRPKVIRYNLIPNNGENPIKVESITILSSKSNGNTEVVFITDDDNGNTKLIKASLKM</sequence>
<gene>
    <name evidence="1" type="ORF">CCYN74_40091</name>
</gene>
<protein>
    <recommendedName>
        <fullName evidence="3">Phytase-like domain-containing protein</fullName>
    </recommendedName>
</protein>
<name>A0A0B7HQP3_9FLAO</name>
<dbReference type="SUPFAM" id="SSF101898">
    <property type="entry name" value="NHL repeat"/>
    <property type="match status" value="1"/>
</dbReference>
<evidence type="ECO:0008006" key="3">
    <source>
        <dbReference type="Google" id="ProtNLM"/>
    </source>
</evidence>
<dbReference type="OrthoDB" id="6710009at2"/>
<dbReference type="EMBL" id="CDOG01000034">
    <property type="protein sequence ID" value="CEN39878.1"/>
    <property type="molecule type" value="Genomic_DNA"/>
</dbReference>
<proteinExistence type="predicted"/>
<dbReference type="Proteomes" id="UP000038083">
    <property type="component" value="Unassembled WGS sequence"/>
</dbReference>
<organism evidence="1 2">
    <name type="scientific">Capnocytophaga cynodegmi</name>
    <dbReference type="NCBI Taxonomy" id="28189"/>
    <lineage>
        <taxon>Bacteria</taxon>
        <taxon>Pseudomonadati</taxon>
        <taxon>Bacteroidota</taxon>
        <taxon>Flavobacteriia</taxon>
        <taxon>Flavobacteriales</taxon>
        <taxon>Flavobacteriaceae</taxon>
        <taxon>Capnocytophaga</taxon>
    </lineage>
</organism>
<dbReference type="AlphaFoldDB" id="A0A0B7HQP3"/>
<evidence type="ECO:0000313" key="2">
    <source>
        <dbReference type="Proteomes" id="UP000038083"/>
    </source>
</evidence>
<accession>A0A0B7HQP3</accession>
<evidence type="ECO:0000313" key="1">
    <source>
        <dbReference type="EMBL" id="CEN39878.1"/>
    </source>
</evidence>